<keyword evidence="3" id="KW-1185">Reference proteome</keyword>
<dbReference type="AlphaFoldDB" id="A0A0V8RTC1"/>
<dbReference type="EMBL" id="LNTB01000001">
    <property type="protein sequence ID" value="KSW11317.1"/>
    <property type="molecule type" value="Genomic_DNA"/>
</dbReference>
<comment type="caution">
    <text evidence="2">The sequence shown here is derived from an EMBL/GenBank/DDBJ whole genome shotgun (WGS) entry which is preliminary data.</text>
</comment>
<sequence length="189" mass="21011">MAWRNIMASILEAALDHIEASCTSGEADAARCAKALVAAADALYTPLKPIDSGLGEARRIATSFASLVANVFIYNAASNKGEEFIKSVMQELKETIKSDEPLEEAKSILEKVSAAMQPARLDDSREAVFNEVRDYLEPPQPAIPRRRRRQPRRPDPLQNIRRLIRELGRRDPLLAKQVARILKARGLPV</sequence>
<reference evidence="2 3" key="1">
    <citation type="submission" date="2015-11" db="EMBL/GenBank/DDBJ databases">
        <title>Genome sequence of Pyrodictium occultum PL-19, a marine hyperthermophilic archaeon isolated from Volcano, Italy.</title>
        <authorList>
            <person name="Utturkar S."/>
            <person name="Huber H."/>
            <person name="Leptihn S."/>
            <person name="Brown S."/>
            <person name="Stetter K.O."/>
            <person name="Podar M."/>
        </authorList>
    </citation>
    <scope>NUCLEOTIDE SEQUENCE [LARGE SCALE GENOMIC DNA]</scope>
    <source>
        <strain evidence="2 3">PL-19</strain>
    </source>
</reference>
<dbReference type="Proteomes" id="UP000053352">
    <property type="component" value="Unassembled WGS sequence"/>
</dbReference>
<evidence type="ECO:0000313" key="3">
    <source>
        <dbReference type="Proteomes" id="UP000053352"/>
    </source>
</evidence>
<accession>A0A0V8RTC1</accession>
<evidence type="ECO:0000313" key="2">
    <source>
        <dbReference type="EMBL" id="KSW11317.1"/>
    </source>
</evidence>
<gene>
    <name evidence="2" type="ORF">CF15_00125</name>
</gene>
<evidence type="ECO:0000256" key="1">
    <source>
        <dbReference type="SAM" id="MobiDB-lite"/>
    </source>
</evidence>
<feature type="region of interest" description="Disordered" evidence="1">
    <location>
        <begin position="138"/>
        <end position="157"/>
    </location>
</feature>
<organism evidence="2 3">
    <name type="scientific">Pyrodictium occultum</name>
    <dbReference type="NCBI Taxonomy" id="2309"/>
    <lineage>
        <taxon>Archaea</taxon>
        <taxon>Thermoproteota</taxon>
        <taxon>Thermoprotei</taxon>
        <taxon>Desulfurococcales</taxon>
        <taxon>Pyrodictiaceae</taxon>
        <taxon>Pyrodictium</taxon>
    </lineage>
</organism>
<name>A0A0V8RTC1_PYROC</name>
<protein>
    <submittedName>
        <fullName evidence="2">Uncharacterized protein</fullName>
    </submittedName>
</protein>
<proteinExistence type="predicted"/>